<keyword evidence="3" id="KW-1185">Reference proteome</keyword>
<organism evidence="2 3">
    <name type="scientific">Bimuria novae-zelandiae CBS 107.79</name>
    <dbReference type="NCBI Taxonomy" id="1447943"/>
    <lineage>
        <taxon>Eukaryota</taxon>
        <taxon>Fungi</taxon>
        <taxon>Dikarya</taxon>
        <taxon>Ascomycota</taxon>
        <taxon>Pezizomycotina</taxon>
        <taxon>Dothideomycetes</taxon>
        <taxon>Pleosporomycetidae</taxon>
        <taxon>Pleosporales</taxon>
        <taxon>Massarineae</taxon>
        <taxon>Didymosphaeriaceae</taxon>
        <taxon>Bimuria</taxon>
    </lineage>
</organism>
<proteinExistence type="predicted"/>
<reference evidence="2" key="1">
    <citation type="journal article" date="2020" name="Stud. Mycol.">
        <title>101 Dothideomycetes genomes: a test case for predicting lifestyles and emergence of pathogens.</title>
        <authorList>
            <person name="Haridas S."/>
            <person name="Albert R."/>
            <person name="Binder M."/>
            <person name="Bloem J."/>
            <person name="Labutti K."/>
            <person name="Salamov A."/>
            <person name="Andreopoulos B."/>
            <person name="Baker S."/>
            <person name="Barry K."/>
            <person name="Bills G."/>
            <person name="Bluhm B."/>
            <person name="Cannon C."/>
            <person name="Castanera R."/>
            <person name="Culley D."/>
            <person name="Daum C."/>
            <person name="Ezra D."/>
            <person name="Gonzalez J."/>
            <person name="Henrissat B."/>
            <person name="Kuo A."/>
            <person name="Liang C."/>
            <person name="Lipzen A."/>
            <person name="Lutzoni F."/>
            <person name="Magnuson J."/>
            <person name="Mondo S."/>
            <person name="Nolan M."/>
            <person name="Ohm R."/>
            <person name="Pangilinan J."/>
            <person name="Park H.-J."/>
            <person name="Ramirez L."/>
            <person name="Alfaro M."/>
            <person name="Sun H."/>
            <person name="Tritt A."/>
            <person name="Yoshinaga Y."/>
            <person name="Zwiers L.-H."/>
            <person name="Turgeon B."/>
            <person name="Goodwin S."/>
            <person name="Spatafora J."/>
            <person name="Crous P."/>
            <person name="Grigoriev I."/>
        </authorList>
    </citation>
    <scope>NUCLEOTIDE SEQUENCE</scope>
    <source>
        <strain evidence="2">CBS 107.79</strain>
    </source>
</reference>
<name>A0A6A5VES4_9PLEO</name>
<evidence type="ECO:0000313" key="2">
    <source>
        <dbReference type="EMBL" id="KAF1974879.1"/>
    </source>
</evidence>
<evidence type="ECO:0000256" key="1">
    <source>
        <dbReference type="SAM" id="MobiDB-lite"/>
    </source>
</evidence>
<dbReference type="AlphaFoldDB" id="A0A6A5VES4"/>
<dbReference type="OrthoDB" id="5386595at2759"/>
<dbReference type="EMBL" id="ML976673">
    <property type="protein sequence ID" value="KAF1974879.1"/>
    <property type="molecule type" value="Genomic_DNA"/>
</dbReference>
<accession>A0A6A5VES4</accession>
<feature type="region of interest" description="Disordered" evidence="1">
    <location>
        <begin position="173"/>
        <end position="205"/>
    </location>
</feature>
<protein>
    <submittedName>
        <fullName evidence="2">Uncharacterized protein</fullName>
    </submittedName>
</protein>
<gene>
    <name evidence="2" type="ORF">BU23DRAFT_635789</name>
</gene>
<sequence length="205" mass="23584">MDEGALVIVPDPTNTDTFQVVVLDESKVGERLTRWLNEHEKTLWGEGLHGRKLTWPSHTSIRADARVLHLHALMMLFYRRRINPEVWEKDITKFPVGMWDRDDRWIRRSALVALVEKIGEIGPEGAFLKRRLASFDAEGNIREEETKKFAERVSKALGRQEYIDNFCSGSPFEILGEGDDSDTSDLTKDTDEDTDTSGWNEYEAE</sequence>
<evidence type="ECO:0000313" key="3">
    <source>
        <dbReference type="Proteomes" id="UP000800036"/>
    </source>
</evidence>
<dbReference type="Proteomes" id="UP000800036">
    <property type="component" value="Unassembled WGS sequence"/>
</dbReference>